<dbReference type="AlphaFoldDB" id="A0A7W5G9H1"/>
<dbReference type="SUPFAM" id="SSF51004">
    <property type="entry name" value="C-terminal (heme d1) domain of cytochrome cd1-nitrite reductase"/>
    <property type="match status" value="1"/>
</dbReference>
<evidence type="ECO:0000313" key="3">
    <source>
        <dbReference type="Proteomes" id="UP000518605"/>
    </source>
</evidence>
<sequence length="365" mass="38098">MSNENGQPTSVQTLYIGSYGSAEEHTIHVCSFNEKNGELAIIQAVSGLENASYLALHPNGGVLYAASETEATADASGGSVAAFEIEKETGTLAKTQNRVLTYGAHPCYISSDSAGKVLYAANYTGGNVALLPIAADGKLEAAASVRQHAGELGPNAARQDAPHAHCIVPLSGSPFVCAVDLGIDAIVLYRYDEVKRSLSPHGISKVHRGAGPRHLIFHPSLQTGYVMNELDSTITVLNVDAEQGILTAGKAISALPADYSGYNDAADIHLGASGRYLYSSNRGHNSIAVFSVDQTTGELSLIQHVDCGGESPRNFAITPDGGHLLAAHQKSGNIAVFAVDAENGTLTKTAASLQLQSPVCIKFAK</sequence>
<dbReference type="InterPro" id="IPR015943">
    <property type="entry name" value="WD40/YVTN_repeat-like_dom_sf"/>
</dbReference>
<organism evidence="2 3">
    <name type="scientific">Paenibacillus endophyticus</name>
    <dbReference type="NCBI Taxonomy" id="1294268"/>
    <lineage>
        <taxon>Bacteria</taxon>
        <taxon>Bacillati</taxon>
        <taxon>Bacillota</taxon>
        <taxon>Bacilli</taxon>
        <taxon>Bacillales</taxon>
        <taxon>Paenibacillaceae</taxon>
        <taxon>Paenibacillus</taxon>
    </lineage>
</organism>
<name>A0A7W5G9H1_9BACL</name>
<dbReference type="GO" id="GO:0005829">
    <property type="term" value="C:cytosol"/>
    <property type="evidence" value="ECO:0007669"/>
    <property type="project" value="TreeGrafter"/>
</dbReference>
<evidence type="ECO:0000256" key="1">
    <source>
        <dbReference type="ARBA" id="ARBA00005564"/>
    </source>
</evidence>
<dbReference type="Pfam" id="PF10282">
    <property type="entry name" value="Lactonase"/>
    <property type="match status" value="1"/>
</dbReference>
<reference evidence="2 3" key="1">
    <citation type="submission" date="2020-08" db="EMBL/GenBank/DDBJ databases">
        <title>Genomic Encyclopedia of Type Strains, Phase III (KMG-III): the genomes of soil and plant-associated and newly described type strains.</title>
        <authorList>
            <person name="Whitman W."/>
        </authorList>
    </citation>
    <scope>NUCLEOTIDE SEQUENCE [LARGE SCALE GENOMIC DNA]</scope>
    <source>
        <strain evidence="2 3">CECT 8234</strain>
    </source>
</reference>
<dbReference type="PANTHER" id="PTHR30344">
    <property type="entry name" value="6-PHOSPHOGLUCONOLACTONASE-RELATED"/>
    <property type="match status" value="1"/>
</dbReference>
<dbReference type="EMBL" id="JACHXW010000002">
    <property type="protein sequence ID" value="MBB3150957.1"/>
    <property type="molecule type" value="Genomic_DNA"/>
</dbReference>
<comment type="caution">
    <text evidence="2">The sequence shown here is derived from an EMBL/GenBank/DDBJ whole genome shotgun (WGS) entry which is preliminary data.</text>
</comment>
<dbReference type="GO" id="GO:0017057">
    <property type="term" value="F:6-phosphogluconolactonase activity"/>
    <property type="evidence" value="ECO:0007669"/>
    <property type="project" value="UniProtKB-EC"/>
</dbReference>
<evidence type="ECO:0000313" key="2">
    <source>
        <dbReference type="EMBL" id="MBB3150957.1"/>
    </source>
</evidence>
<dbReference type="EC" id="3.1.1.31" evidence="2"/>
<dbReference type="InterPro" id="IPR019405">
    <property type="entry name" value="Lactonase_7-beta_prop"/>
</dbReference>
<dbReference type="RefSeq" id="WP_183559399.1">
    <property type="nucleotide sequence ID" value="NZ_CBCSLB010000009.1"/>
</dbReference>
<dbReference type="Gene3D" id="2.130.10.10">
    <property type="entry name" value="YVTN repeat-like/Quinoprotein amine dehydrogenase"/>
    <property type="match status" value="1"/>
</dbReference>
<dbReference type="Proteomes" id="UP000518605">
    <property type="component" value="Unassembled WGS sequence"/>
</dbReference>
<protein>
    <submittedName>
        <fullName evidence="2">6-phosphogluconolactonase</fullName>
        <ecNumber evidence="2">3.1.1.31</ecNumber>
    </submittedName>
</protein>
<dbReference type="InterPro" id="IPR050282">
    <property type="entry name" value="Cycloisomerase_2"/>
</dbReference>
<keyword evidence="3" id="KW-1185">Reference proteome</keyword>
<comment type="similarity">
    <text evidence="1">Belongs to the cycloisomerase 2 family.</text>
</comment>
<proteinExistence type="inferred from homology"/>
<dbReference type="PANTHER" id="PTHR30344:SF1">
    <property type="entry name" value="6-PHOSPHOGLUCONOLACTONASE"/>
    <property type="match status" value="1"/>
</dbReference>
<accession>A0A7W5G9H1</accession>
<keyword evidence="2" id="KW-0378">Hydrolase</keyword>
<dbReference type="InterPro" id="IPR011048">
    <property type="entry name" value="Haem_d1_sf"/>
</dbReference>
<gene>
    <name evidence="2" type="ORF">FHS16_000991</name>
</gene>